<dbReference type="Proteomes" id="UP000054324">
    <property type="component" value="Unassembled WGS sequence"/>
</dbReference>
<evidence type="ECO:0000313" key="2">
    <source>
        <dbReference type="Proteomes" id="UP000054324"/>
    </source>
</evidence>
<dbReference type="CTD" id="20324818"/>
<gene>
    <name evidence="1" type="ORF">T265_10650</name>
</gene>
<reference evidence="1 2" key="1">
    <citation type="submission" date="2013-11" db="EMBL/GenBank/DDBJ databases">
        <title>Opisthorchis viverrini - life in the bile duct.</title>
        <authorList>
            <person name="Young N.D."/>
            <person name="Nagarajan N."/>
            <person name="Lin S.J."/>
            <person name="Korhonen P.K."/>
            <person name="Jex A.R."/>
            <person name="Hall R.S."/>
            <person name="Safavi-Hemami H."/>
            <person name="Kaewkong W."/>
            <person name="Bertrand D."/>
            <person name="Gao S."/>
            <person name="Seet Q."/>
            <person name="Wongkham S."/>
            <person name="Teh B.T."/>
            <person name="Wongkham C."/>
            <person name="Intapan P.M."/>
            <person name="Maleewong W."/>
            <person name="Yang X."/>
            <person name="Hu M."/>
            <person name="Wang Z."/>
            <person name="Hofmann A."/>
            <person name="Sternberg P.W."/>
            <person name="Tan P."/>
            <person name="Wang J."/>
            <person name="Gasser R.B."/>
        </authorList>
    </citation>
    <scope>NUCLEOTIDE SEQUENCE [LARGE SCALE GENOMIC DNA]</scope>
</reference>
<dbReference type="EMBL" id="KL597011">
    <property type="protein sequence ID" value="KER20901.1"/>
    <property type="molecule type" value="Genomic_DNA"/>
</dbReference>
<dbReference type="GeneID" id="20324818"/>
<evidence type="ECO:0000313" key="1">
    <source>
        <dbReference type="EMBL" id="KER20901.1"/>
    </source>
</evidence>
<keyword evidence="2" id="KW-1185">Reference proteome</keyword>
<dbReference type="KEGG" id="ovi:T265_10650"/>
<dbReference type="AlphaFoldDB" id="A0A074Z1H0"/>
<sequence length="107" mass="11897">MYDQPTSVESTAGPGGPNIRRALHSTVSVALWPHSSLSVEDIPGLRARVIVGKFRLLYAHWRKKISKRPLQMTRIVPGEFEQLAYPLVVGKNIGLNNRAIALARIEI</sequence>
<accession>A0A074Z1H0</accession>
<name>A0A074Z1H0_OPIVI</name>
<proteinExistence type="predicted"/>
<dbReference type="RefSeq" id="XP_009175357.1">
    <property type="nucleotide sequence ID" value="XM_009177093.1"/>
</dbReference>
<protein>
    <submittedName>
        <fullName evidence="1">Uncharacterized protein</fullName>
    </submittedName>
</protein>
<organism evidence="1 2">
    <name type="scientific">Opisthorchis viverrini</name>
    <name type="common">Southeast Asian liver fluke</name>
    <dbReference type="NCBI Taxonomy" id="6198"/>
    <lineage>
        <taxon>Eukaryota</taxon>
        <taxon>Metazoa</taxon>
        <taxon>Spiralia</taxon>
        <taxon>Lophotrochozoa</taxon>
        <taxon>Platyhelminthes</taxon>
        <taxon>Trematoda</taxon>
        <taxon>Digenea</taxon>
        <taxon>Opisthorchiida</taxon>
        <taxon>Opisthorchiata</taxon>
        <taxon>Opisthorchiidae</taxon>
        <taxon>Opisthorchis</taxon>
    </lineage>
</organism>